<reference evidence="2" key="1">
    <citation type="submission" date="2020-06" db="EMBL/GenBank/DDBJ databases">
        <authorList>
            <consortium name="Plant Systems Biology data submission"/>
        </authorList>
    </citation>
    <scope>NUCLEOTIDE SEQUENCE</scope>
    <source>
        <strain evidence="2">D6</strain>
    </source>
</reference>
<comment type="caution">
    <text evidence="2">The sequence shown here is derived from an EMBL/GenBank/DDBJ whole genome shotgun (WGS) entry which is preliminary data.</text>
</comment>
<evidence type="ECO:0000313" key="3">
    <source>
        <dbReference type="Proteomes" id="UP001153069"/>
    </source>
</evidence>
<dbReference type="Gene3D" id="3.30.40.10">
    <property type="entry name" value="Zinc/RING finger domain, C3HC4 (zinc finger)"/>
    <property type="match status" value="1"/>
</dbReference>
<protein>
    <recommendedName>
        <fullName evidence="1">U-box domain-containing protein</fullName>
    </recommendedName>
</protein>
<dbReference type="SUPFAM" id="SSF81901">
    <property type="entry name" value="HCP-like"/>
    <property type="match status" value="1"/>
</dbReference>
<dbReference type="Gene3D" id="1.25.40.10">
    <property type="entry name" value="Tetratricopeptide repeat domain"/>
    <property type="match status" value="1"/>
</dbReference>
<dbReference type="GO" id="GO:0004842">
    <property type="term" value="F:ubiquitin-protein transferase activity"/>
    <property type="evidence" value="ECO:0007669"/>
    <property type="project" value="InterPro"/>
</dbReference>
<evidence type="ECO:0000313" key="2">
    <source>
        <dbReference type="EMBL" id="CAB9517988.1"/>
    </source>
</evidence>
<dbReference type="InterPro" id="IPR011990">
    <property type="entry name" value="TPR-like_helical_dom_sf"/>
</dbReference>
<dbReference type="AlphaFoldDB" id="A0A9N8HJY3"/>
<dbReference type="OrthoDB" id="410170at2759"/>
<evidence type="ECO:0000259" key="1">
    <source>
        <dbReference type="SMART" id="SM00504"/>
    </source>
</evidence>
<keyword evidence="3" id="KW-1185">Reference proteome</keyword>
<dbReference type="SUPFAM" id="SSF57850">
    <property type="entry name" value="RING/U-box"/>
    <property type="match status" value="1"/>
</dbReference>
<gene>
    <name evidence="2" type="ORF">SEMRO_897_G217530.1</name>
</gene>
<dbReference type="SMART" id="SM00504">
    <property type="entry name" value="Ubox"/>
    <property type="match status" value="1"/>
</dbReference>
<proteinExistence type="predicted"/>
<dbReference type="InterPro" id="IPR013083">
    <property type="entry name" value="Znf_RING/FYVE/PHD"/>
</dbReference>
<dbReference type="Proteomes" id="UP001153069">
    <property type="component" value="Unassembled WGS sequence"/>
</dbReference>
<dbReference type="InterPro" id="IPR003613">
    <property type="entry name" value="Ubox_domain"/>
</dbReference>
<feature type="domain" description="U-box" evidence="1">
    <location>
        <begin position="11"/>
        <end position="75"/>
    </location>
</feature>
<accession>A0A9N8HJY3</accession>
<sequence length="251" mass="27414">MSLDHAALSCDLICPITLELPITPVTAEDGYVYEKEAIEMLIKTHRDKLKSPMTNAAMGQRLFPAVRHKNVIEALVDGGVVNGELADKWKREAKEKKSKDDLLRKAFGGDSDAFCAVAQNYREGKAGFEQDDKMACKWFKKAHAAGNVKGTSNFGYHIVKGKGTKTSHAKGMALIGVAAGNGCDWAAYFMGRAFASGSYGLDFDRDEAIRWLSKSLSDCRVTQLGKKGREEAKKMLVELVNNAEADATTNT</sequence>
<organism evidence="2 3">
    <name type="scientific">Seminavis robusta</name>
    <dbReference type="NCBI Taxonomy" id="568900"/>
    <lineage>
        <taxon>Eukaryota</taxon>
        <taxon>Sar</taxon>
        <taxon>Stramenopiles</taxon>
        <taxon>Ochrophyta</taxon>
        <taxon>Bacillariophyta</taxon>
        <taxon>Bacillariophyceae</taxon>
        <taxon>Bacillariophycidae</taxon>
        <taxon>Naviculales</taxon>
        <taxon>Naviculaceae</taxon>
        <taxon>Seminavis</taxon>
    </lineage>
</organism>
<dbReference type="GO" id="GO:0016567">
    <property type="term" value="P:protein ubiquitination"/>
    <property type="evidence" value="ECO:0007669"/>
    <property type="project" value="InterPro"/>
</dbReference>
<dbReference type="EMBL" id="CAICTM010000895">
    <property type="protein sequence ID" value="CAB9517988.1"/>
    <property type="molecule type" value="Genomic_DNA"/>
</dbReference>
<name>A0A9N8HJY3_9STRA</name>
<dbReference type="Pfam" id="PF04564">
    <property type="entry name" value="U-box"/>
    <property type="match status" value="1"/>
</dbReference>